<gene>
    <name evidence="1" type="ORF">Cni_G29405</name>
</gene>
<dbReference type="InterPro" id="IPR026669">
    <property type="entry name" value="Arsenite_MeTrfase-like"/>
</dbReference>
<accession>A0AAQ3L6Q7</accession>
<dbReference type="Proteomes" id="UP001327560">
    <property type="component" value="Chromosome 9"/>
</dbReference>
<evidence type="ECO:0008006" key="3">
    <source>
        <dbReference type="Google" id="ProtNLM"/>
    </source>
</evidence>
<organism evidence="1 2">
    <name type="scientific">Canna indica</name>
    <name type="common">Indian-shot</name>
    <dbReference type="NCBI Taxonomy" id="4628"/>
    <lineage>
        <taxon>Eukaryota</taxon>
        <taxon>Viridiplantae</taxon>
        <taxon>Streptophyta</taxon>
        <taxon>Embryophyta</taxon>
        <taxon>Tracheophyta</taxon>
        <taxon>Spermatophyta</taxon>
        <taxon>Magnoliopsida</taxon>
        <taxon>Liliopsida</taxon>
        <taxon>Zingiberales</taxon>
        <taxon>Cannaceae</taxon>
        <taxon>Canna</taxon>
    </lineage>
</organism>
<dbReference type="Gene3D" id="3.40.50.150">
    <property type="entry name" value="Vaccinia Virus protein VP39"/>
    <property type="match status" value="1"/>
</dbReference>
<dbReference type="EMBL" id="CP136898">
    <property type="protein sequence ID" value="WOL20600.1"/>
    <property type="molecule type" value="Genomic_DNA"/>
</dbReference>
<name>A0AAQ3L6Q7_9LILI</name>
<evidence type="ECO:0000313" key="1">
    <source>
        <dbReference type="EMBL" id="WOL20600.1"/>
    </source>
</evidence>
<dbReference type="SUPFAM" id="SSF53335">
    <property type="entry name" value="S-adenosyl-L-methionine-dependent methyltransferases"/>
    <property type="match status" value="1"/>
</dbReference>
<reference evidence="1 2" key="1">
    <citation type="submission" date="2023-10" db="EMBL/GenBank/DDBJ databases">
        <title>Chromosome-scale genome assembly provides insights into flower coloration mechanisms of Canna indica.</title>
        <authorList>
            <person name="Li C."/>
        </authorList>
    </citation>
    <scope>NUCLEOTIDE SEQUENCE [LARGE SCALE GENOMIC DNA]</scope>
    <source>
        <tissue evidence="1">Flower</tissue>
    </source>
</reference>
<dbReference type="Pfam" id="PF02353">
    <property type="entry name" value="CMAS"/>
    <property type="match status" value="1"/>
</dbReference>
<keyword evidence="2" id="KW-1185">Reference proteome</keyword>
<dbReference type="CDD" id="cd02440">
    <property type="entry name" value="AdoMet_MTases"/>
    <property type="match status" value="1"/>
</dbReference>
<dbReference type="AlphaFoldDB" id="A0AAQ3L6Q7"/>
<sequence>MTYSSAIFKTEHEDLKIAQLLLLAQIDGKHEVLEIGCRWGSLAIDVVKRTGCRYTGITLSEEQLKYAKRRAKQAGLESFLVVVRTCYQVLALSPLLDFSSSSTAIR</sequence>
<dbReference type="InterPro" id="IPR029063">
    <property type="entry name" value="SAM-dependent_MTases_sf"/>
</dbReference>
<dbReference type="PANTHER" id="PTHR43675:SF30">
    <property type="entry name" value="CYCLOPROPANE-FATTY-ACYL-PHOSPHOLIPID SYNTHASE"/>
    <property type="match status" value="1"/>
</dbReference>
<evidence type="ECO:0000313" key="2">
    <source>
        <dbReference type="Proteomes" id="UP001327560"/>
    </source>
</evidence>
<protein>
    <recommendedName>
        <fullName evidence="3">Cyclopropane-fatty-acyl-phospholipid synthase</fullName>
    </recommendedName>
</protein>
<dbReference type="GO" id="GO:0008168">
    <property type="term" value="F:methyltransferase activity"/>
    <property type="evidence" value="ECO:0007669"/>
    <property type="project" value="TreeGrafter"/>
</dbReference>
<dbReference type="PANTHER" id="PTHR43675">
    <property type="entry name" value="ARSENITE METHYLTRANSFERASE"/>
    <property type="match status" value="1"/>
</dbReference>
<proteinExistence type="predicted"/>